<dbReference type="Pfam" id="PF09917">
    <property type="entry name" value="DUF2147"/>
    <property type="match status" value="1"/>
</dbReference>
<protein>
    <submittedName>
        <fullName evidence="3">Uncharacterized protein (DUF2147 family)</fullName>
    </submittedName>
</protein>
<sequence>MKKIFFSIVILLLVVTSSFAQNANGDKVIGVWLSEKKDARIEIFKTDDKYSGKLIWGVEMYEADGKTPLKDTKNPDVALRTRSRLNLVFISELAYDNGAYIDGHLYDARSGKTYSLKMKLKDDNKLEMRGYYGISLFGQTFTWTRVK</sequence>
<evidence type="ECO:0000256" key="1">
    <source>
        <dbReference type="SAM" id="SignalP"/>
    </source>
</evidence>
<dbReference type="PANTHER" id="PTHR36919">
    <property type="entry name" value="BLR1215 PROTEIN"/>
    <property type="match status" value="1"/>
</dbReference>
<dbReference type="PANTHER" id="PTHR36919:SF2">
    <property type="entry name" value="BLL6627 PROTEIN"/>
    <property type="match status" value="1"/>
</dbReference>
<reference evidence="3 4" key="1">
    <citation type="submission" date="2020-08" db="EMBL/GenBank/DDBJ databases">
        <title>Genomic Encyclopedia of Type Strains, Phase IV (KMG-V): Genome sequencing to study the core and pangenomes of soil and plant-associated prokaryotes.</title>
        <authorList>
            <person name="Whitman W."/>
        </authorList>
    </citation>
    <scope>NUCLEOTIDE SEQUENCE [LARGE SCALE GENOMIC DNA]</scope>
    <source>
        <strain evidence="3 4">MP601</strain>
    </source>
</reference>
<feature type="signal peptide" evidence="1">
    <location>
        <begin position="1"/>
        <end position="22"/>
    </location>
</feature>
<organism evidence="3 4">
    <name type="scientific">Mucilaginibacter lappiensis</name>
    <dbReference type="NCBI Taxonomy" id="354630"/>
    <lineage>
        <taxon>Bacteria</taxon>
        <taxon>Pseudomonadati</taxon>
        <taxon>Bacteroidota</taxon>
        <taxon>Sphingobacteriia</taxon>
        <taxon>Sphingobacteriales</taxon>
        <taxon>Sphingobacteriaceae</taxon>
        <taxon>Mucilaginibacter</taxon>
    </lineage>
</organism>
<evidence type="ECO:0000313" key="4">
    <source>
        <dbReference type="Proteomes" id="UP000548326"/>
    </source>
</evidence>
<dbReference type="Proteomes" id="UP000548326">
    <property type="component" value="Unassembled WGS sequence"/>
</dbReference>
<dbReference type="AlphaFoldDB" id="A0A841JKZ7"/>
<comment type="caution">
    <text evidence="3">The sequence shown here is derived from an EMBL/GenBank/DDBJ whole genome shotgun (WGS) entry which is preliminary data.</text>
</comment>
<dbReference type="Gene3D" id="2.40.128.520">
    <property type="match status" value="1"/>
</dbReference>
<dbReference type="EMBL" id="JACHCA010000009">
    <property type="protein sequence ID" value="MBB6129398.1"/>
    <property type="molecule type" value="Genomic_DNA"/>
</dbReference>
<evidence type="ECO:0000259" key="2">
    <source>
        <dbReference type="Pfam" id="PF09917"/>
    </source>
</evidence>
<gene>
    <name evidence="3" type="ORF">HDF22_003524</name>
</gene>
<name>A0A841JKZ7_9SPHI</name>
<keyword evidence="1" id="KW-0732">Signal</keyword>
<feature type="domain" description="DUF2147" evidence="2">
    <location>
        <begin position="30"/>
        <end position="145"/>
    </location>
</feature>
<feature type="chain" id="PRO_5032315238" evidence="1">
    <location>
        <begin position="23"/>
        <end position="147"/>
    </location>
</feature>
<dbReference type="InterPro" id="IPR019223">
    <property type="entry name" value="DUF2147"/>
</dbReference>
<evidence type="ECO:0000313" key="3">
    <source>
        <dbReference type="EMBL" id="MBB6129398.1"/>
    </source>
</evidence>
<proteinExistence type="predicted"/>
<accession>A0A841JKZ7</accession>
<dbReference type="RefSeq" id="WP_183588502.1">
    <property type="nucleotide sequence ID" value="NZ_JACHCA010000009.1"/>
</dbReference>